<sequence>MRPVQRRNGWRTSAGAPGTRPWRIGQVSRPREIRYCLEVDHDHFPVRGTPVPVSYMRVRHAWRIQGEIHVTAVLNSFRLTQRLRMRGVFPPSPFVLVGHNDLSSKQCRFQCDFH</sequence>
<feature type="region of interest" description="Disordered" evidence="1">
    <location>
        <begin position="1"/>
        <end position="23"/>
    </location>
</feature>
<evidence type="ECO:0000313" key="2">
    <source>
        <dbReference type="EMBL" id="KDR13794.1"/>
    </source>
</evidence>
<dbReference type="Proteomes" id="UP000027135">
    <property type="component" value="Unassembled WGS sequence"/>
</dbReference>
<gene>
    <name evidence="2" type="ORF">L798_12090</name>
</gene>
<proteinExistence type="predicted"/>
<dbReference type="AlphaFoldDB" id="A0A067R3R2"/>
<dbReference type="EMBL" id="KK852921">
    <property type="protein sequence ID" value="KDR13794.1"/>
    <property type="molecule type" value="Genomic_DNA"/>
</dbReference>
<evidence type="ECO:0000256" key="1">
    <source>
        <dbReference type="SAM" id="MobiDB-lite"/>
    </source>
</evidence>
<evidence type="ECO:0000313" key="3">
    <source>
        <dbReference type="Proteomes" id="UP000027135"/>
    </source>
</evidence>
<keyword evidence="3" id="KW-1185">Reference proteome</keyword>
<reference evidence="2 3" key="1">
    <citation type="journal article" date="2014" name="Nat. Commun.">
        <title>Molecular traces of alternative social organization in a termite genome.</title>
        <authorList>
            <person name="Terrapon N."/>
            <person name="Li C."/>
            <person name="Robertson H.M."/>
            <person name="Ji L."/>
            <person name="Meng X."/>
            <person name="Booth W."/>
            <person name="Chen Z."/>
            <person name="Childers C.P."/>
            <person name="Glastad K.M."/>
            <person name="Gokhale K."/>
            <person name="Gowin J."/>
            <person name="Gronenberg W."/>
            <person name="Hermansen R.A."/>
            <person name="Hu H."/>
            <person name="Hunt B.G."/>
            <person name="Huylmans A.K."/>
            <person name="Khalil S.M."/>
            <person name="Mitchell R.D."/>
            <person name="Munoz-Torres M.C."/>
            <person name="Mustard J.A."/>
            <person name="Pan H."/>
            <person name="Reese J.T."/>
            <person name="Scharf M.E."/>
            <person name="Sun F."/>
            <person name="Vogel H."/>
            <person name="Xiao J."/>
            <person name="Yang W."/>
            <person name="Yang Z."/>
            <person name="Yang Z."/>
            <person name="Zhou J."/>
            <person name="Zhu J."/>
            <person name="Brent C.S."/>
            <person name="Elsik C.G."/>
            <person name="Goodisman M.A."/>
            <person name="Liberles D.A."/>
            <person name="Roe R.M."/>
            <person name="Vargo E.L."/>
            <person name="Vilcinskas A."/>
            <person name="Wang J."/>
            <person name="Bornberg-Bauer E."/>
            <person name="Korb J."/>
            <person name="Zhang G."/>
            <person name="Liebig J."/>
        </authorList>
    </citation>
    <scope>NUCLEOTIDE SEQUENCE [LARGE SCALE GENOMIC DNA]</scope>
    <source>
        <tissue evidence="2">Whole organism</tissue>
    </source>
</reference>
<dbReference type="InParanoid" id="A0A067R3R2"/>
<name>A0A067R3R2_ZOONE</name>
<organism evidence="2 3">
    <name type="scientific">Zootermopsis nevadensis</name>
    <name type="common">Dampwood termite</name>
    <dbReference type="NCBI Taxonomy" id="136037"/>
    <lineage>
        <taxon>Eukaryota</taxon>
        <taxon>Metazoa</taxon>
        <taxon>Ecdysozoa</taxon>
        <taxon>Arthropoda</taxon>
        <taxon>Hexapoda</taxon>
        <taxon>Insecta</taxon>
        <taxon>Pterygota</taxon>
        <taxon>Neoptera</taxon>
        <taxon>Polyneoptera</taxon>
        <taxon>Dictyoptera</taxon>
        <taxon>Blattodea</taxon>
        <taxon>Blattoidea</taxon>
        <taxon>Termitoidae</taxon>
        <taxon>Termopsidae</taxon>
        <taxon>Zootermopsis</taxon>
    </lineage>
</organism>
<protein>
    <submittedName>
        <fullName evidence="2">Uncharacterized protein</fullName>
    </submittedName>
</protein>
<accession>A0A067R3R2</accession>